<keyword evidence="14" id="KW-1185">Reference proteome</keyword>
<dbReference type="PANTHER" id="PTHR11954:SF6">
    <property type="entry name" value="MACROPHAGE MIGRATION INHIBITORY FACTOR"/>
    <property type="match status" value="1"/>
</dbReference>
<dbReference type="OrthoDB" id="255819at2759"/>
<proteinExistence type="inferred from homology"/>
<evidence type="ECO:0000256" key="10">
    <source>
        <dbReference type="ARBA" id="ARBA00041631"/>
    </source>
</evidence>
<dbReference type="EC" id="5.3.3.12" evidence="8"/>
<comment type="catalytic activity">
    <reaction evidence="7">
        <text>L-dopachrome = 5,6-dihydroxyindole-2-carboxylate</text>
        <dbReference type="Rhea" id="RHEA:13041"/>
        <dbReference type="ChEBI" id="CHEBI:16875"/>
        <dbReference type="ChEBI" id="CHEBI:57509"/>
        <dbReference type="EC" id="5.3.3.12"/>
    </reaction>
</comment>
<reference evidence="13 14" key="1">
    <citation type="submission" date="2014-02" db="EMBL/GenBank/DDBJ databases">
        <title>Single nucleus genome sequencing reveals high similarity among nuclei of an endomycorrhizal fungus.</title>
        <authorList>
            <person name="Lin K."/>
            <person name="Geurts R."/>
            <person name="Zhang Z."/>
            <person name="Limpens E."/>
            <person name="Saunders D.G."/>
            <person name="Mu D."/>
            <person name="Pang E."/>
            <person name="Cao H."/>
            <person name="Cha H."/>
            <person name="Lin T."/>
            <person name="Zhou Q."/>
            <person name="Shang Y."/>
            <person name="Li Y."/>
            <person name="Ivanov S."/>
            <person name="Sharma T."/>
            <person name="Velzen R.V."/>
            <person name="Ruijter N.D."/>
            <person name="Aanen D.K."/>
            <person name="Win J."/>
            <person name="Kamoun S."/>
            <person name="Bisseling T."/>
            <person name="Huang S."/>
        </authorList>
    </citation>
    <scope>NUCLEOTIDE SEQUENCE [LARGE SCALE GENOMIC DNA]</scope>
    <source>
        <strain evidence="14">DAOM197198w</strain>
    </source>
</reference>
<dbReference type="Proteomes" id="UP000022910">
    <property type="component" value="Unassembled WGS sequence"/>
</dbReference>
<evidence type="ECO:0000256" key="9">
    <source>
        <dbReference type="ARBA" id="ARBA00039086"/>
    </source>
</evidence>
<dbReference type="Gene3D" id="3.30.429.10">
    <property type="entry name" value="Macrophage Migration Inhibitory Factor"/>
    <property type="match status" value="1"/>
</dbReference>
<dbReference type="AlphaFoldDB" id="A0A015JAF0"/>
<comment type="similarity">
    <text evidence="2">Belongs to the MIF family.</text>
</comment>
<evidence type="ECO:0000256" key="4">
    <source>
        <dbReference type="ARBA" id="ARBA00022525"/>
    </source>
</evidence>
<evidence type="ECO:0000256" key="5">
    <source>
        <dbReference type="ARBA" id="ARBA00023235"/>
    </source>
</evidence>
<dbReference type="InterPro" id="IPR014347">
    <property type="entry name" value="Tautomerase/MIF_sf"/>
</dbReference>
<evidence type="ECO:0000313" key="14">
    <source>
        <dbReference type="Proteomes" id="UP000022910"/>
    </source>
</evidence>
<evidence type="ECO:0000256" key="7">
    <source>
        <dbReference type="ARBA" id="ARBA00036823"/>
    </source>
</evidence>
<dbReference type="Pfam" id="PF01187">
    <property type="entry name" value="MIF"/>
    <property type="match status" value="1"/>
</dbReference>
<keyword evidence="4" id="KW-0964">Secreted</keyword>
<name>A0A015JAF0_RHIIW</name>
<dbReference type="SUPFAM" id="SSF55331">
    <property type="entry name" value="Tautomerase/MIF"/>
    <property type="match status" value="1"/>
</dbReference>
<dbReference type="EC" id="5.3.2.1" evidence="9"/>
<dbReference type="GO" id="GO:0050178">
    <property type="term" value="F:phenylpyruvate tautomerase activity"/>
    <property type="evidence" value="ECO:0007669"/>
    <property type="project" value="UniProtKB-EC"/>
</dbReference>
<dbReference type="SMR" id="A0A015JAF0"/>
<evidence type="ECO:0000256" key="8">
    <source>
        <dbReference type="ARBA" id="ARBA00038932"/>
    </source>
</evidence>
<keyword evidence="5" id="KW-0413">Isomerase</keyword>
<sequence>MPYIEVKTNVQVQDHKQFIRELSSYAANVFNKPYVCVSLQDNLSIIFNDSDDPAYIIGVTSIGIDAATKKKLSKELSEFLEKELKASSDRGYIFFYGPDGANVGWKGSVCG</sequence>
<dbReference type="InterPro" id="IPR001398">
    <property type="entry name" value="Macrophage_inhib_fac"/>
</dbReference>
<protein>
    <recommendedName>
        <fullName evidence="12">L-dopachrome isomerase</fullName>
        <ecNumber evidence="9">5.3.2.1</ecNumber>
        <ecNumber evidence="8">5.3.3.12</ecNumber>
    </recommendedName>
    <alternativeName>
        <fullName evidence="10">L-dopachrome tautomerase</fullName>
    </alternativeName>
    <alternativeName>
        <fullName evidence="11">Phenylpyruvate tautomerase</fullName>
    </alternativeName>
</protein>
<evidence type="ECO:0000256" key="2">
    <source>
        <dbReference type="ARBA" id="ARBA00005851"/>
    </source>
</evidence>
<dbReference type="HOGENOM" id="CLU_129906_1_0_1"/>
<comment type="catalytic activity">
    <reaction evidence="6">
        <text>3-phenylpyruvate = enol-phenylpyruvate</text>
        <dbReference type="Rhea" id="RHEA:17097"/>
        <dbReference type="ChEBI" id="CHEBI:16815"/>
        <dbReference type="ChEBI" id="CHEBI:18005"/>
        <dbReference type="EC" id="5.3.2.1"/>
    </reaction>
</comment>
<dbReference type="STRING" id="1432141.A0A015JAF0"/>
<dbReference type="GO" id="GO:0004167">
    <property type="term" value="F:dopachrome isomerase activity"/>
    <property type="evidence" value="ECO:0007669"/>
    <property type="project" value="UniProtKB-EC"/>
</dbReference>
<comment type="subcellular location">
    <subcellularLocation>
        <location evidence="1">Secreted</location>
    </subcellularLocation>
</comment>
<gene>
    <name evidence="13" type="ORF">RirG_257960</name>
</gene>
<evidence type="ECO:0000256" key="6">
    <source>
        <dbReference type="ARBA" id="ARBA00036735"/>
    </source>
</evidence>
<dbReference type="PANTHER" id="PTHR11954">
    <property type="entry name" value="D-DOPACHROME DECARBOXYLASE"/>
    <property type="match status" value="1"/>
</dbReference>
<evidence type="ECO:0000256" key="1">
    <source>
        <dbReference type="ARBA" id="ARBA00004613"/>
    </source>
</evidence>
<keyword evidence="3" id="KW-0202">Cytokine</keyword>
<comment type="caution">
    <text evidence="13">The sequence shown here is derived from an EMBL/GenBank/DDBJ whole genome shotgun (WGS) entry which is preliminary data.</text>
</comment>
<dbReference type="EMBL" id="JEMT01029534">
    <property type="protein sequence ID" value="EXX51859.1"/>
    <property type="molecule type" value="Genomic_DNA"/>
</dbReference>
<organism evidence="13 14">
    <name type="scientific">Rhizophagus irregularis (strain DAOM 197198w)</name>
    <name type="common">Glomus intraradices</name>
    <dbReference type="NCBI Taxonomy" id="1432141"/>
    <lineage>
        <taxon>Eukaryota</taxon>
        <taxon>Fungi</taxon>
        <taxon>Fungi incertae sedis</taxon>
        <taxon>Mucoromycota</taxon>
        <taxon>Glomeromycotina</taxon>
        <taxon>Glomeromycetes</taxon>
        <taxon>Glomerales</taxon>
        <taxon>Glomeraceae</taxon>
        <taxon>Rhizophagus</taxon>
    </lineage>
</organism>
<evidence type="ECO:0000256" key="3">
    <source>
        <dbReference type="ARBA" id="ARBA00022514"/>
    </source>
</evidence>
<evidence type="ECO:0000313" key="13">
    <source>
        <dbReference type="EMBL" id="EXX51859.1"/>
    </source>
</evidence>
<dbReference type="GO" id="GO:0005615">
    <property type="term" value="C:extracellular space"/>
    <property type="evidence" value="ECO:0007669"/>
    <property type="project" value="UniProtKB-KW"/>
</dbReference>
<evidence type="ECO:0000256" key="12">
    <source>
        <dbReference type="ARBA" id="ARBA00042730"/>
    </source>
</evidence>
<evidence type="ECO:0000256" key="11">
    <source>
        <dbReference type="ARBA" id="ARBA00041912"/>
    </source>
</evidence>
<accession>A0A015JAF0</accession>